<evidence type="ECO:0000313" key="12">
    <source>
        <dbReference type="EMBL" id="TCL51891.1"/>
    </source>
</evidence>
<accession>A0A4R1QG09</accession>
<dbReference type="InterPro" id="IPR020922">
    <property type="entry name" value="dITP/XTP_pyrophosphatase"/>
</dbReference>
<keyword evidence="6 10" id="KW-0460">Magnesium</keyword>
<feature type="active site" description="Proton acceptor" evidence="10">
    <location>
        <position position="70"/>
    </location>
</feature>
<evidence type="ECO:0000256" key="1">
    <source>
        <dbReference type="ARBA" id="ARBA00008023"/>
    </source>
</evidence>
<feature type="binding site" evidence="10">
    <location>
        <begin position="181"/>
        <end position="182"/>
    </location>
    <ligand>
        <name>substrate</name>
    </ligand>
</feature>
<dbReference type="NCBIfam" id="NF011397">
    <property type="entry name" value="PRK14822.1"/>
    <property type="match status" value="1"/>
</dbReference>
<comment type="catalytic activity">
    <reaction evidence="8 10">
        <text>dITP + H2O = dIMP + diphosphate + H(+)</text>
        <dbReference type="Rhea" id="RHEA:28342"/>
        <dbReference type="ChEBI" id="CHEBI:15377"/>
        <dbReference type="ChEBI" id="CHEBI:15378"/>
        <dbReference type="ChEBI" id="CHEBI:33019"/>
        <dbReference type="ChEBI" id="CHEBI:61194"/>
        <dbReference type="ChEBI" id="CHEBI:61382"/>
        <dbReference type="EC" id="3.6.1.66"/>
    </reaction>
</comment>
<dbReference type="EC" id="3.6.1.66" evidence="10"/>
<dbReference type="GO" id="GO:0036222">
    <property type="term" value="F:XTP diphosphatase activity"/>
    <property type="evidence" value="ECO:0007669"/>
    <property type="project" value="UniProtKB-UniRule"/>
</dbReference>
<evidence type="ECO:0000256" key="10">
    <source>
        <dbReference type="HAMAP-Rule" id="MF_01405"/>
    </source>
</evidence>
<dbReference type="Pfam" id="PF01725">
    <property type="entry name" value="Ham1p_like"/>
    <property type="match status" value="1"/>
</dbReference>
<dbReference type="EMBL" id="SLUL01000003">
    <property type="protein sequence ID" value="TCL51891.1"/>
    <property type="molecule type" value="Genomic_DNA"/>
</dbReference>
<dbReference type="GO" id="GO:0009146">
    <property type="term" value="P:purine nucleoside triphosphate catabolic process"/>
    <property type="evidence" value="ECO:0007669"/>
    <property type="project" value="UniProtKB-UniRule"/>
</dbReference>
<sequence length="201" mass="22360">MKRVIIATRNKGKVAEFEQLFSKKGIEVQSLLDYNECPDVEETGATFAENAILKAKTIAQHLKETVIADDSGLIVDALGGRPGVYSARYAGEAKDDQANIQKVLQELEGVPFEKRTARFHCTLAVATPDGRTFTVDGTCEGYITEKPIGTNGFGYDPIFYVPEKQKTMAQLTKEEKNEISHRANALKRLEQIWDEAFVKES</sequence>
<comment type="subunit">
    <text evidence="2 10">Homodimer.</text>
</comment>
<protein>
    <recommendedName>
        <fullName evidence="10">dITP/XTP pyrophosphatase</fullName>
        <ecNumber evidence="10">3.6.1.66</ecNumber>
    </recommendedName>
    <alternativeName>
        <fullName evidence="10">Non-canonical purine NTP pyrophosphatase</fullName>
    </alternativeName>
    <alternativeName>
        <fullName evidence="10">Non-standard purine NTP pyrophosphatase</fullName>
    </alternativeName>
    <alternativeName>
        <fullName evidence="10">Nucleoside-triphosphate diphosphatase</fullName>
    </alternativeName>
    <alternativeName>
        <fullName evidence="10">Nucleoside-triphosphate pyrophosphatase</fullName>
        <shortName evidence="10">NTPase</shortName>
    </alternativeName>
</protein>
<feature type="binding site" evidence="10">
    <location>
        <position position="71"/>
    </location>
    <ligand>
        <name>substrate</name>
    </ligand>
</feature>
<keyword evidence="7 10" id="KW-0546">Nucleotide metabolism</keyword>
<dbReference type="OrthoDB" id="9807456at2"/>
<feature type="binding site" evidence="10">
    <location>
        <position position="176"/>
    </location>
    <ligand>
        <name>substrate</name>
    </ligand>
</feature>
<dbReference type="PANTHER" id="PTHR11067">
    <property type="entry name" value="INOSINE TRIPHOSPHATE PYROPHOSPHATASE/HAM1 PROTEIN"/>
    <property type="match status" value="1"/>
</dbReference>
<dbReference type="FunFam" id="3.90.950.10:FF:000001">
    <property type="entry name" value="dITP/XTP pyrophosphatase"/>
    <property type="match status" value="1"/>
</dbReference>
<organism evidence="12 13">
    <name type="scientific">Thermolongibacillus altinsuensis</name>
    <dbReference type="NCBI Taxonomy" id="575256"/>
    <lineage>
        <taxon>Bacteria</taxon>
        <taxon>Bacillati</taxon>
        <taxon>Bacillota</taxon>
        <taxon>Bacilli</taxon>
        <taxon>Bacillales</taxon>
        <taxon>Anoxybacillaceae</taxon>
        <taxon>Thermolongibacillus</taxon>
    </lineage>
</organism>
<dbReference type="PANTHER" id="PTHR11067:SF9">
    <property type="entry name" value="INOSINE TRIPHOSPHATE PYROPHOSPHATASE"/>
    <property type="match status" value="1"/>
</dbReference>
<feature type="binding site" evidence="10">
    <location>
        <position position="70"/>
    </location>
    <ligand>
        <name>Mg(2+)</name>
        <dbReference type="ChEBI" id="CHEBI:18420"/>
    </ligand>
</feature>
<dbReference type="NCBIfam" id="TIGR00042">
    <property type="entry name" value="RdgB/HAM1 family non-canonical purine NTP pyrophosphatase"/>
    <property type="match status" value="1"/>
</dbReference>
<dbReference type="GO" id="GO:0017111">
    <property type="term" value="F:ribonucleoside triphosphate phosphatase activity"/>
    <property type="evidence" value="ECO:0007669"/>
    <property type="project" value="InterPro"/>
</dbReference>
<keyword evidence="13" id="KW-1185">Reference proteome</keyword>
<evidence type="ECO:0000256" key="4">
    <source>
        <dbReference type="ARBA" id="ARBA00022741"/>
    </source>
</evidence>
<feature type="binding site" evidence="10">
    <location>
        <begin position="8"/>
        <end position="13"/>
    </location>
    <ligand>
        <name>substrate</name>
    </ligand>
</feature>
<comment type="function">
    <text evidence="10">Pyrophosphatase that catalyzes the hydrolysis of nucleoside triphosphates to their monophosphate derivatives, with a high preference for the non-canonical purine nucleotides XTP (xanthosine triphosphate), dITP (deoxyinosine triphosphate) and ITP. Seems to function as a house-cleaning enzyme that removes non-canonical purine nucleotides from the nucleotide pool, thus preventing their incorporation into DNA/RNA and avoiding chromosomal lesions.</text>
</comment>
<evidence type="ECO:0000256" key="8">
    <source>
        <dbReference type="ARBA" id="ARBA00051875"/>
    </source>
</evidence>
<dbReference type="InterPro" id="IPR002637">
    <property type="entry name" value="RdgB/HAM1"/>
</dbReference>
<evidence type="ECO:0000256" key="6">
    <source>
        <dbReference type="ARBA" id="ARBA00022842"/>
    </source>
</evidence>
<reference evidence="12 13" key="1">
    <citation type="submission" date="2019-03" db="EMBL/GenBank/DDBJ databases">
        <title>Genomic Encyclopedia of Type Strains, Phase IV (KMG-IV): sequencing the most valuable type-strain genomes for metagenomic binning, comparative biology and taxonomic classification.</title>
        <authorList>
            <person name="Goeker M."/>
        </authorList>
    </citation>
    <scope>NUCLEOTIDE SEQUENCE [LARGE SCALE GENOMIC DNA]</scope>
    <source>
        <strain evidence="12 13">DSM 24979</strain>
    </source>
</reference>
<dbReference type="RefSeq" id="WP_132947592.1">
    <property type="nucleotide sequence ID" value="NZ_BSVG01000001.1"/>
</dbReference>
<evidence type="ECO:0000256" key="11">
    <source>
        <dbReference type="RuleBase" id="RU003781"/>
    </source>
</evidence>
<dbReference type="GO" id="GO:0005829">
    <property type="term" value="C:cytosol"/>
    <property type="evidence" value="ECO:0007669"/>
    <property type="project" value="TreeGrafter"/>
</dbReference>
<dbReference type="HAMAP" id="MF_01405">
    <property type="entry name" value="Non_canon_purine_NTPase"/>
    <property type="match status" value="1"/>
</dbReference>
<dbReference type="GO" id="GO:0036220">
    <property type="term" value="F:ITP diphosphatase activity"/>
    <property type="evidence" value="ECO:0007669"/>
    <property type="project" value="UniProtKB-UniRule"/>
</dbReference>
<evidence type="ECO:0000256" key="2">
    <source>
        <dbReference type="ARBA" id="ARBA00011738"/>
    </source>
</evidence>
<evidence type="ECO:0000256" key="7">
    <source>
        <dbReference type="ARBA" id="ARBA00023080"/>
    </source>
</evidence>
<evidence type="ECO:0000256" key="3">
    <source>
        <dbReference type="ARBA" id="ARBA00022723"/>
    </source>
</evidence>
<keyword evidence="4 10" id="KW-0547">Nucleotide-binding</keyword>
<evidence type="ECO:0000256" key="9">
    <source>
        <dbReference type="ARBA" id="ARBA00052017"/>
    </source>
</evidence>
<feature type="binding site" evidence="10">
    <location>
        <position position="41"/>
    </location>
    <ligand>
        <name>Mg(2+)</name>
        <dbReference type="ChEBI" id="CHEBI:18420"/>
    </ligand>
</feature>
<keyword evidence="5 10" id="KW-0378">Hydrolase</keyword>
<dbReference type="Gene3D" id="3.90.950.10">
    <property type="match status" value="1"/>
</dbReference>
<dbReference type="SUPFAM" id="SSF52972">
    <property type="entry name" value="ITPase-like"/>
    <property type="match status" value="1"/>
</dbReference>
<dbReference type="Proteomes" id="UP000295658">
    <property type="component" value="Unassembled WGS sequence"/>
</dbReference>
<evidence type="ECO:0000256" key="5">
    <source>
        <dbReference type="ARBA" id="ARBA00022801"/>
    </source>
</evidence>
<dbReference type="CDD" id="cd00515">
    <property type="entry name" value="HAM1"/>
    <property type="match status" value="1"/>
</dbReference>
<dbReference type="InterPro" id="IPR029001">
    <property type="entry name" value="ITPase-like_fam"/>
</dbReference>
<keyword evidence="3 10" id="KW-0479">Metal-binding</keyword>
<dbReference type="GO" id="GO:0035870">
    <property type="term" value="F:dITP diphosphatase activity"/>
    <property type="evidence" value="ECO:0007669"/>
    <property type="project" value="UniProtKB-UniRule"/>
</dbReference>
<dbReference type="GO" id="GO:0009117">
    <property type="term" value="P:nucleotide metabolic process"/>
    <property type="evidence" value="ECO:0007669"/>
    <property type="project" value="UniProtKB-KW"/>
</dbReference>
<comment type="similarity">
    <text evidence="1 10 11">Belongs to the HAM1 NTPase family.</text>
</comment>
<gene>
    <name evidence="12" type="ORF">EDD69_103133</name>
</gene>
<proteinExistence type="inferred from homology"/>
<comment type="catalytic activity">
    <reaction evidence="10">
        <text>ITP + H2O = IMP + diphosphate + H(+)</text>
        <dbReference type="Rhea" id="RHEA:29399"/>
        <dbReference type="ChEBI" id="CHEBI:15377"/>
        <dbReference type="ChEBI" id="CHEBI:15378"/>
        <dbReference type="ChEBI" id="CHEBI:33019"/>
        <dbReference type="ChEBI" id="CHEBI:58053"/>
        <dbReference type="ChEBI" id="CHEBI:61402"/>
        <dbReference type="EC" id="3.6.1.66"/>
    </reaction>
</comment>
<feature type="binding site" evidence="10">
    <location>
        <begin position="153"/>
        <end position="156"/>
    </location>
    <ligand>
        <name>substrate</name>
    </ligand>
</feature>
<evidence type="ECO:0000313" key="13">
    <source>
        <dbReference type="Proteomes" id="UP000295658"/>
    </source>
</evidence>
<dbReference type="GO" id="GO:0046872">
    <property type="term" value="F:metal ion binding"/>
    <property type="evidence" value="ECO:0007669"/>
    <property type="project" value="UniProtKB-KW"/>
</dbReference>
<dbReference type="AlphaFoldDB" id="A0A4R1QG09"/>
<name>A0A4R1QG09_9BACL</name>
<comment type="cofactor">
    <cofactor evidence="10">
        <name>Mg(2+)</name>
        <dbReference type="ChEBI" id="CHEBI:18420"/>
    </cofactor>
    <text evidence="10">Binds 1 Mg(2+) ion per subunit.</text>
</comment>
<dbReference type="GO" id="GO:0000166">
    <property type="term" value="F:nucleotide binding"/>
    <property type="evidence" value="ECO:0007669"/>
    <property type="project" value="UniProtKB-KW"/>
</dbReference>
<comment type="catalytic activity">
    <reaction evidence="9 10">
        <text>XTP + H2O = XMP + diphosphate + H(+)</text>
        <dbReference type="Rhea" id="RHEA:28610"/>
        <dbReference type="ChEBI" id="CHEBI:15377"/>
        <dbReference type="ChEBI" id="CHEBI:15378"/>
        <dbReference type="ChEBI" id="CHEBI:33019"/>
        <dbReference type="ChEBI" id="CHEBI:57464"/>
        <dbReference type="ChEBI" id="CHEBI:61314"/>
        <dbReference type="EC" id="3.6.1.66"/>
    </reaction>
</comment>
<comment type="caution">
    <text evidence="12">The sequence shown here is derived from an EMBL/GenBank/DDBJ whole genome shotgun (WGS) entry which is preliminary data.</text>
</comment>